<proteinExistence type="predicted"/>
<evidence type="ECO:0008006" key="2">
    <source>
        <dbReference type="Google" id="ProtNLM"/>
    </source>
</evidence>
<organism evidence="1">
    <name type="scientific">marine metagenome</name>
    <dbReference type="NCBI Taxonomy" id="408172"/>
    <lineage>
        <taxon>unclassified sequences</taxon>
        <taxon>metagenomes</taxon>
        <taxon>ecological metagenomes</taxon>
    </lineage>
</organism>
<name>A0A383BDH6_9ZZZZ</name>
<feature type="non-terminal residue" evidence="1">
    <location>
        <position position="1"/>
    </location>
</feature>
<dbReference type="AlphaFoldDB" id="A0A383BDH6"/>
<sequence>DDLCHRFQRTRKKIPEEDWYERAALIGELRSLLAATCVDALEPDLVILDEFQRFKPLLDGDDEAATLAKGLFEYQDDTTEVRILLLSATPYKMYTLHHEAHEDDHYEDFLRTVDFIEGTGRSMGQFERLLGEYRRELYRLGNGGNVDRLCQIKANVEAHLRKYMCRTERVRSTEQHDGMLVEKLDTHTYLRKSDVKAFRFLQDIASRLDQSNVVEYWKSAPYLLSFMDQYRLKKRFKEALDTEPDV</sequence>
<reference evidence="1" key="1">
    <citation type="submission" date="2018-05" db="EMBL/GenBank/DDBJ databases">
        <authorList>
            <person name="Lanie J.A."/>
            <person name="Ng W.-L."/>
            <person name="Kazmierczak K.M."/>
            <person name="Andrzejewski T.M."/>
            <person name="Davidsen T.M."/>
            <person name="Wayne K.J."/>
            <person name="Tettelin H."/>
            <person name="Glass J.I."/>
            <person name="Rusch D."/>
            <person name="Podicherti R."/>
            <person name="Tsui H.-C.T."/>
            <person name="Winkler M.E."/>
        </authorList>
    </citation>
    <scope>NUCLEOTIDE SEQUENCE</scope>
</reference>
<feature type="non-terminal residue" evidence="1">
    <location>
        <position position="246"/>
    </location>
</feature>
<gene>
    <name evidence="1" type="ORF">METZ01_LOCUS470737</name>
</gene>
<dbReference type="EMBL" id="UINC01199453">
    <property type="protein sequence ID" value="SVE17883.1"/>
    <property type="molecule type" value="Genomic_DNA"/>
</dbReference>
<evidence type="ECO:0000313" key="1">
    <source>
        <dbReference type="EMBL" id="SVE17883.1"/>
    </source>
</evidence>
<protein>
    <recommendedName>
        <fullName evidence="2">Helicase</fullName>
    </recommendedName>
</protein>
<accession>A0A383BDH6</accession>